<name>A0ABU2M918_9ACTN</name>
<dbReference type="Proteomes" id="UP001183390">
    <property type="component" value="Unassembled WGS sequence"/>
</dbReference>
<evidence type="ECO:0000256" key="1">
    <source>
        <dbReference type="ARBA" id="ARBA00022722"/>
    </source>
</evidence>
<dbReference type="InterPro" id="IPR051274">
    <property type="entry name" value="3-5_Exoribonuclease"/>
</dbReference>
<comment type="caution">
    <text evidence="5">The sequence shown here is derived from an EMBL/GenBank/DDBJ whole genome shotgun (WGS) entry which is preliminary data.</text>
</comment>
<proteinExistence type="predicted"/>
<evidence type="ECO:0000256" key="2">
    <source>
        <dbReference type="ARBA" id="ARBA00022801"/>
    </source>
</evidence>
<protein>
    <submittedName>
        <fullName evidence="5">3'-5' exonuclease</fullName>
        <ecNumber evidence="5">3.1.-.-</ecNumber>
    </submittedName>
</protein>
<dbReference type="CDD" id="cd06133">
    <property type="entry name" value="ERI-1_3'hExo_like"/>
    <property type="match status" value="1"/>
</dbReference>
<evidence type="ECO:0000259" key="4">
    <source>
        <dbReference type="SMART" id="SM00479"/>
    </source>
</evidence>
<evidence type="ECO:0000256" key="3">
    <source>
        <dbReference type="ARBA" id="ARBA00022839"/>
    </source>
</evidence>
<dbReference type="SMART" id="SM00479">
    <property type="entry name" value="EXOIII"/>
    <property type="match status" value="1"/>
</dbReference>
<organism evidence="5 6">
    <name type="scientific">Nocardiopsis lambiniae</name>
    <dbReference type="NCBI Taxonomy" id="3075539"/>
    <lineage>
        <taxon>Bacteria</taxon>
        <taxon>Bacillati</taxon>
        <taxon>Actinomycetota</taxon>
        <taxon>Actinomycetes</taxon>
        <taxon>Streptosporangiales</taxon>
        <taxon>Nocardiopsidaceae</taxon>
        <taxon>Nocardiopsis</taxon>
    </lineage>
</organism>
<dbReference type="GO" id="GO:0004527">
    <property type="term" value="F:exonuclease activity"/>
    <property type="evidence" value="ECO:0007669"/>
    <property type="project" value="UniProtKB-KW"/>
</dbReference>
<dbReference type="InterPro" id="IPR047201">
    <property type="entry name" value="ERI-1_3'hExo-like"/>
</dbReference>
<keyword evidence="2 5" id="KW-0378">Hydrolase</keyword>
<dbReference type="InterPro" id="IPR013520">
    <property type="entry name" value="Ribonucl_H"/>
</dbReference>
<keyword evidence="3 5" id="KW-0269">Exonuclease</keyword>
<dbReference type="EC" id="3.1.-.-" evidence="5"/>
<feature type="domain" description="Exonuclease" evidence="4">
    <location>
        <begin position="5"/>
        <end position="183"/>
    </location>
</feature>
<dbReference type="SUPFAM" id="SSF53098">
    <property type="entry name" value="Ribonuclease H-like"/>
    <property type="match status" value="1"/>
</dbReference>
<gene>
    <name evidence="5" type="ORF">RM479_11860</name>
</gene>
<dbReference type="InterPro" id="IPR036397">
    <property type="entry name" value="RNaseH_sf"/>
</dbReference>
<dbReference type="Gene3D" id="3.30.420.10">
    <property type="entry name" value="Ribonuclease H-like superfamily/Ribonuclease H"/>
    <property type="match status" value="1"/>
</dbReference>
<accession>A0ABU2M918</accession>
<sequence>MSTDLWNIVDVEATCWKGPPPPGSANEIIEVGLTVVDAASGERRGRHGVLVRPRRSEVSPFCTELTGITPEMAAGGVGFAEACRWLADEHGAAERPWASWGDYDRRQFERQCAMTGVGYPFGVRHVNAKKVFAEVHGMRKRAPGMARALEVAGLPLEGRHHRGEDDAWNIGALVAHLVARDAWPDAAVVVDRAPTT</sequence>
<keyword evidence="6" id="KW-1185">Reference proteome</keyword>
<evidence type="ECO:0000313" key="6">
    <source>
        <dbReference type="Proteomes" id="UP001183390"/>
    </source>
</evidence>
<reference evidence="6" key="1">
    <citation type="submission" date="2023-07" db="EMBL/GenBank/DDBJ databases">
        <title>30 novel species of actinomycetes from the DSMZ collection.</title>
        <authorList>
            <person name="Nouioui I."/>
        </authorList>
    </citation>
    <scope>NUCLEOTIDE SEQUENCE [LARGE SCALE GENOMIC DNA]</scope>
    <source>
        <strain evidence="6">DSM 44743</strain>
    </source>
</reference>
<dbReference type="RefSeq" id="WP_311511763.1">
    <property type="nucleotide sequence ID" value="NZ_JAVREP010000006.1"/>
</dbReference>
<dbReference type="Pfam" id="PF00929">
    <property type="entry name" value="RNase_T"/>
    <property type="match status" value="1"/>
</dbReference>
<keyword evidence="1" id="KW-0540">Nuclease</keyword>
<dbReference type="InterPro" id="IPR012337">
    <property type="entry name" value="RNaseH-like_sf"/>
</dbReference>
<dbReference type="EMBL" id="JAVREP010000006">
    <property type="protein sequence ID" value="MDT0329107.1"/>
    <property type="molecule type" value="Genomic_DNA"/>
</dbReference>
<evidence type="ECO:0000313" key="5">
    <source>
        <dbReference type="EMBL" id="MDT0329107.1"/>
    </source>
</evidence>
<dbReference type="PANTHER" id="PTHR23044:SF61">
    <property type="entry name" value="3'-5' EXORIBONUCLEASE 1-RELATED"/>
    <property type="match status" value="1"/>
</dbReference>
<dbReference type="PANTHER" id="PTHR23044">
    <property type="entry name" value="3'-5' EXONUCLEASE ERI1-RELATED"/>
    <property type="match status" value="1"/>
</dbReference>